<comment type="caution">
    <text evidence="3">The sequence shown here is derived from an EMBL/GenBank/DDBJ whole genome shotgun (WGS) entry which is preliminary data.</text>
</comment>
<keyword evidence="3" id="KW-0282">Flagellum</keyword>
<dbReference type="InterPro" id="IPR021136">
    <property type="entry name" value="Flagellar_hook_control-like_C"/>
</dbReference>
<feature type="compositionally biased region" description="Basic and acidic residues" evidence="1">
    <location>
        <begin position="378"/>
        <end position="390"/>
    </location>
</feature>
<feature type="domain" description="Flagellar hook-length control protein-like C-terminal" evidence="2">
    <location>
        <begin position="288"/>
        <end position="352"/>
    </location>
</feature>
<feature type="region of interest" description="Disordered" evidence="1">
    <location>
        <begin position="167"/>
        <end position="186"/>
    </location>
</feature>
<evidence type="ECO:0000259" key="2">
    <source>
        <dbReference type="Pfam" id="PF02120"/>
    </source>
</evidence>
<feature type="region of interest" description="Disordered" evidence="1">
    <location>
        <begin position="1"/>
        <end position="101"/>
    </location>
</feature>
<keyword evidence="4" id="KW-1185">Reference proteome</keyword>
<protein>
    <submittedName>
        <fullName evidence="3">Flagellar hook-length control protein FliK</fullName>
    </submittedName>
</protein>
<feature type="region of interest" description="Disordered" evidence="1">
    <location>
        <begin position="371"/>
        <end position="395"/>
    </location>
</feature>
<dbReference type="Gene3D" id="3.30.750.140">
    <property type="match status" value="1"/>
</dbReference>
<feature type="compositionally biased region" description="Basic and acidic residues" evidence="1">
    <location>
        <begin position="35"/>
        <end position="58"/>
    </location>
</feature>
<dbReference type="InterPro" id="IPR038610">
    <property type="entry name" value="FliK-like_C_sf"/>
</dbReference>
<organism evidence="3 4">
    <name type="scientific">Clostridium boliviensis</name>
    <dbReference type="NCBI Taxonomy" id="318465"/>
    <lineage>
        <taxon>Bacteria</taxon>
        <taxon>Bacillati</taxon>
        <taxon>Bacillota</taxon>
        <taxon>Clostridia</taxon>
        <taxon>Eubacteriales</taxon>
        <taxon>Clostridiaceae</taxon>
        <taxon>Clostridium</taxon>
    </lineage>
</organism>
<gene>
    <name evidence="3" type="ORF">RZO55_11210</name>
</gene>
<keyword evidence="3" id="KW-0966">Cell projection</keyword>
<dbReference type="RefSeq" id="WP_318064381.1">
    <property type="nucleotide sequence ID" value="NZ_JAWONS010000179.1"/>
</dbReference>
<feature type="compositionally biased region" description="Basic and acidic residues" evidence="1">
    <location>
        <begin position="174"/>
        <end position="184"/>
    </location>
</feature>
<evidence type="ECO:0000256" key="1">
    <source>
        <dbReference type="SAM" id="MobiDB-lite"/>
    </source>
</evidence>
<reference evidence="3 4" key="1">
    <citation type="submission" date="2023-10" db="EMBL/GenBank/DDBJ databases">
        <title>A novel Glycoside Hydrolase 43-Like Enzyme from Clostrdium boliviensis is an Endo-xylanase, and a Candidate for Xylooligosaccharides Production from Different Xylan Substrates.</title>
        <authorList>
            <person name="Alvarez M.T."/>
            <person name="Rocabado-Villegas L.R."/>
            <person name="Salas-Veizaga D.M."/>
            <person name="Linares-Pasten J.A."/>
            <person name="Gudmundsdottir E.E."/>
            <person name="Hreggvidsson G.O."/>
            <person name="Adlercreutz P."/>
            <person name="Nordberg Karlsson E."/>
        </authorList>
    </citation>
    <scope>NUCLEOTIDE SEQUENCE [LARGE SCALE GENOMIC DNA]</scope>
    <source>
        <strain evidence="3 4">E-1</strain>
    </source>
</reference>
<name>A0ABU4GKK2_9CLOT</name>
<keyword evidence="3" id="KW-0969">Cilium</keyword>
<dbReference type="EMBL" id="JAWONS010000179">
    <property type="protein sequence ID" value="MDW2798145.1"/>
    <property type="molecule type" value="Genomic_DNA"/>
</dbReference>
<proteinExistence type="predicted"/>
<accession>A0ABU4GKK2</accession>
<evidence type="ECO:0000313" key="3">
    <source>
        <dbReference type="EMBL" id="MDW2798145.1"/>
    </source>
</evidence>
<dbReference type="CDD" id="cd17470">
    <property type="entry name" value="T3SS_Flik_C"/>
    <property type="match status" value="1"/>
</dbReference>
<feature type="compositionally biased region" description="Basic and acidic residues" evidence="1">
    <location>
        <begin position="71"/>
        <end position="88"/>
    </location>
</feature>
<dbReference type="Pfam" id="PF02120">
    <property type="entry name" value="Flg_hook"/>
    <property type="match status" value="1"/>
</dbReference>
<evidence type="ECO:0000313" key="4">
    <source>
        <dbReference type="Proteomes" id="UP001276854"/>
    </source>
</evidence>
<sequence>MEMKTNSVDLIIRQMPKSQKTEESSTSDRSGFKKMMREKDLKKDTGNKDKKDLNKELETAASSAGVPQAPRDQKSDAAESKDQQEKDAMIQGLKSLNGQMPDVLKSKEDAADTKAMDSFQLLKEFRLKNWNPKDDSTLIQEKLDFNILNSQMPKKTVPDSQLGLEVQGNPLALPKDEEKKEVKGPGEALMKMSEQKGPGSEKLLSEKGPGVLTAKKGIHADGPGYRLKTDEKDNLTDEDAAQEKFPGMLQDKLIEPGHMSEMSTHKTQSADVTLPVQNLEELNAKLSEQIMSQIKTDKKSLEVQLEPHNLGKILIKVAYEKDQMSVSVVCTESKTLKLLSQSAGELGNILENNLERPVHVIVDKHQADYLNSGQEHQGNGREQQEHRQNQSDDVGDDFIQKLRLGISDLDSDDMNE</sequence>
<dbReference type="Proteomes" id="UP001276854">
    <property type="component" value="Unassembled WGS sequence"/>
</dbReference>